<keyword evidence="2" id="KW-1185">Reference proteome</keyword>
<dbReference type="Proteomes" id="UP000562984">
    <property type="component" value="Unassembled WGS sequence"/>
</dbReference>
<comment type="caution">
    <text evidence="1">The sequence shown here is derived from an EMBL/GenBank/DDBJ whole genome shotgun (WGS) entry which is preliminary data.</text>
</comment>
<proteinExistence type="predicted"/>
<reference evidence="1 2" key="1">
    <citation type="submission" date="2020-05" db="EMBL/GenBank/DDBJ databases">
        <title>Nakamurella sp. DB0629 isolated from air conditioner.</title>
        <authorList>
            <person name="Kim D.H."/>
            <person name="Kim D.-U."/>
        </authorList>
    </citation>
    <scope>NUCLEOTIDE SEQUENCE [LARGE SCALE GENOMIC DNA]</scope>
    <source>
        <strain evidence="1 2">DB0629</strain>
    </source>
</reference>
<protein>
    <recommendedName>
        <fullName evidence="3">Homeodomain-like domain-containing protein</fullName>
    </recommendedName>
</protein>
<dbReference type="AlphaFoldDB" id="A0A849A952"/>
<name>A0A849A952_9ACTN</name>
<dbReference type="RefSeq" id="WP_171198962.1">
    <property type="nucleotide sequence ID" value="NZ_JABEND010000002.1"/>
</dbReference>
<evidence type="ECO:0000313" key="2">
    <source>
        <dbReference type="Proteomes" id="UP000562984"/>
    </source>
</evidence>
<evidence type="ECO:0000313" key="1">
    <source>
        <dbReference type="EMBL" id="NNG35010.1"/>
    </source>
</evidence>
<evidence type="ECO:0008006" key="3">
    <source>
        <dbReference type="Google" id="ProtNLM"/>
    </source>
</evidence>
<gene>
    <name evidence="1" type="ORF">HKD39_04630</name>
</gene>
<organism evidence="1 2">
    <name type="scientific">Nakamurella aerolata</name>
    <dbReference type="NCBI Taxonomy" id="1656892"/>
    <lineage>
        <taxon>Bacteria</taxon>
        <taxon>Bacillati</taxon>
        <taxon>Actinomycetota</taxon>
        <taxon>Actinomycetes</taxon>
        <taxon>Nakamurellales</taxon>
        <taxon>Nakamurellaceae</taxon>
        <taxon>Nakamurella</taxon>
    </lineage>
</organism>
<sequence>MIDADQDQSTGPAIDGAPLRRIAAAAQAREAAQREVSAAVTAARDAGLPWAAIGAALGISRQAAVKRYGC</sequence>
<dbReference type="EMBL" id="JABEND010000002">
    <property type="protein sequence ID" value="NNG35010.1"/>
    <property type="molecule type" value="Genomic_DNA"/>
</dbReference>
<accession>A0A849A952</accession>